<dbReference type="OrthoDB" id="62952at2759"/>
<gene>
    <name evidence="1" type="ORF">BU24DRAFT_319051</name>
</gene>
<feature type="non-terminal residue" evidence="1">
    <location>
        <position position="221"/>
    </location>
</feature>
<evidence type="ECO:0000313" key="2">
    <source>
        <dbReference type="Proteomes" id="UP000799778"/>
    </source>
</evidence>
<dbReference type="InterPro" id="IPR038883">
    <property type="entry name" value="AN11006-like"/>
</dbReference>
<accession>A0A6A5XD92</accession>
<reference evidence="1" key="1">
    <citation type="journal article" date="2020" name="Stud. Mycol.">
        <title>101 Dothideomycetes genomes: a test case for predicting lifestyles and emergence of pathogens.</title>
        <authorList>
            <person name="Haridas S."/>
            <person name="Albert R."/>
            <person name="Binder M."/>
            <person name="Bloem J."/>
            <person name="Labutti K."/>
            <person name="Salamov A."/>
            <person name="Andreopoulos B."/>
            <person name="Baker S."/>
            <person name="Barry K."/>
            <person name="Bills G."/>
            <person name="Bluhm B."/>
            <person name="Cannon C."/>
            <person name="Castanera R."/>
            <person name="Culley D."/>
            <person name="Daum C."/>
            <person name="Ezra D."/>
            <person name="Gonzalez J."/>
            <person name="Henrissat B."/>
            <person name="Kuo A."/>
            <person name="Liang C."/>
            <person name="Lipzen A."/>
            <person name="Lutzoni F."/>
            <person name="Magnuson J."/>
            <person name="Mondo S."/>
            <person name="Nolan M."/>
            <person name="Ohm R."/>
            <person name="Pangilinan J."/>
            <person name="Park H.-J."/>
            <person name="Ramirez L."/>
            <person name="Alfaro M."/>
            <person name="Sun H."/>
            <person name="Tritt A."/>
            <person name="Yoshinaga Y."/>
            <person name="Zwiers L.-H."/>
            <person name="Turgeon B."/>
            <person name="Goodwin S."/>
            <person name="Spatafora J."/>
            <person name="Crous P."/>
            <person name="Grigoriev I."/>
        </authorList>
    </citation>
    <scope>NUCLEOTIDE SEQUENCE</scope>
    <source>
        <strain evidence="1">CBS 175.79</strain>
    </source>
</reference>
<dbReference type="EMBL" id="ML978075">
    <property type="protein sequence ID" value="KAF2010734.1"/>
    <property type="molecule type" value="Genomic_DNA"/>
</dbReference>
<organism evidence="1 2">
    <name type="scientific">Aaosphaeria arxii CBS 175.79</name>
    <dbReference type="NCBI Taxonomy" id="1450172"/>
    <lineage>
        <taxon>Eukaryota</taxon>
        <taxon>Fungi</taxon>
        <taxon>Dikarya</taxon>
        <taxon>Ascomycota</taxon>
        <taxon>Pezizomycotina</taxon>
        <taxon>Dothideomycetes</taxon>
        <taxon>Pleosporomycetidae</taxon>
        <taxon>Pleosporales</taxon>
        <taxon>Pleosporales incertae sedis</taxon>
        <taxon>Aaosphaeria</taxon>
    </lineage>
</organism>
<evidence type="ECO:0000313" key="1">
    <source>
        <dbReference type="EMBL" id="KAF2010734.1"/>
    </source>
</evidence>
<dbReference type="AlphaFoldDB" id="A0A6A5XD92"/>
<dbReference type="GeneID" id="54280306"/>
<dbReference type="PANTHER" id="PTHR42085">
    <property type="entry name" value="F-BOX DOMAIN-CONTAINING PROTEIN"/>
    <property type="match status" value="1"/>
</dbReference>
<name>A0A6A5XD92_9PLEO</name>
<dbReference type="Proteomes" id="UP000799778">
    <property type="component" value="Unassembled WGS sequence"/>
</dbReference>
<dbReference type="RefSeq" id="XP_033379073.1">
    <property type="nucleotide sequence ID" value="XM_033522909.1"/>
</dbReference>
<proteinExistence type="predicted"/>
<sequence length="221" mass="24737">MLSLPIIAPAANTQFQSPLIRLPAEIKHIIYGYCFTADSPIVDPAIRCSPSRNTFIPRSELGLTILRTCRGAYHDADIRPLFSRNTFRFTNVDRARCFFQGLGSDLAAHVQDIEFDAKNVSSGHPDIARELLHYISWGCAKCEKDMSGLHIDAPGLNCLRFNFDSWPCISMYRADLWNLLRNLLQNVQGLDRIVVTGASKGSAMARREPWSPVHYVGGNDV</sequence>
<evidence type="ECO:0008006" key="3">
    <source>
        <dbReference type="Google" id="ProtNLM"/>
    </source>
</evidence>
<dbReference type="PANTHER" id="PTHR42085:SF1">
    <property type="entry name" value="F-BOX DOMAIN-CONTAINING PROTEIN"/>
    <property type="match status" value="1"/>
</dbReference>
<protein>
    <recommendedName>
        <fullName evidence="3">F-box domain-containing protein</fullName>
    </recommendedName>
</protein>
<keyword evidence="2" id="KW-1185">Reference proteome</keyword>